<protein>
    <recommendedName>
        <fullName evidence="2">Acyltransferase 3 domain-containing protein</fullName>
    </recommendedName>
</protein>
<dbReference type="AlphaFoldDB" id="A0AB73FCH1"/>
<dbReference type="GO" id="GO:0016020">
    <property type="term" value="C:membrane"/>
    <property type="evidence" value="ECO:0007669"/>
    <property type="project" value="TreeGrafter"/>
</dbReference>
<feature type="transmembrane region" description="Helical" evidence="1">
    <location>
        <begin position="72"/>
        <end position="102"/>
    </location>
</feature>
<accession>A0AB73FCH1</accession>
<feature type="domain" description="Acyltransferase 3" evidence="2">
    <location>
        <begin position="37"/>
        <end position="366"/>
    </location>
</feature>
<dbReference type="InterPro" id="IPR002656">
    <property type="entry name" value="Acyl_transf_3_dom"/>
</dbReference>
<dbReference type="PANTHER" id="PTHR23028:SF53">
    <property type="entry name" value="ACYL_TRANSF_3 DOMAIN-CONTAINING PROTEIN"/>
    <property type="match status" value="1"/>
</dbReference>
<dbReference type="InterPro" id="IPR050879">
    <property type="entry name" value="Acyltransferase_3"/>
</dbReference>
<feature type="transmembrane region" description="Helical" evidence="1">
    <location>
        <begin position="260"/>
        <end position="278"/>
    </location>
</feature>
<reference evidence="3 4" key="1">
    <citation type="submission" date="2015-10" db="EMBL/GenBank/DDBJ databases">
        <title>The utility of whole genome sequencing in characterizing Acinetobacter epidemiology and analyzing hospital outbreaks.</title>
        <authorList>
            <person name="Ozer E.A."/>
            <person name="Fitzpatrick M.A."/>
            <person name="Hauser A.R."/>
        </authorList>
    </citation>
    <scope>NUCLEOTIDE SEQUENCE [LARGE SCALE GENOMIC DNA]</scope>
    <source>
        <strain evidence="3 4">ABBL059</strain>
    </source>
</reference>
<feature type="transmembrane region" description="Helical" evidence="1">
    <location>
        <begin position="348"/>
        <end position="369"/>
    </location>
</feature>
<name>A0AB73FCH1_ACIBA</name>
<feature type="transmembrane region" description="Helical" evidence="1">
    <location>
        <begin position="176"/>
        <end position="194"/>
    </location>
</feature>
<feature type="transmembrane region" description="Helical" evidence="1">
    <location>
        <begin position="6"/>
        <end position="23"/>
    </location>
</feature>
<feature type="transmembrane region" description="Helical" evidence="1">
    <location>
        <begin position="123"/>
        <end position="142"/>
    </location>
</feature>
<keyword evidence="1" id="KW-0472">Membrane</keyword>
<dbReference type="Pfam" id="PF01757">
    <property type="entry name" value="Acyl_transf_3"/>
    <property type="match status" value="1"/>
</dbReference>
<feature type="transmembrane region" description="Helical" evidence="1">
    <location>
        <begin position="319"/>
        <end position="336"/>
    </location>
</feature>
<organism evidence="3 4">
    <name type="scientific">Acinetobacter baumannii</name>
    <dbReference type="NCBI Taxonomy" id="470"/>
    <lineage>
        <taxon>Bacteria</taxon>
        <taxon>Pseudomonadati</taxon>
        <taxon>Pseudomonadota</taxon>
        <taxon>Gammaproteobacteria</taxon>
        <taxon>Moraxellales</taxon>
        <taxon>Moraxellaceae</taxon>
        <taxon>Acinetobacter</taxon>
        <taxon>Acinetobacter calcoaceticus/baumannii complex</taxon>
    </lineage>
</organism>
<evidence type="ECO:0000259" key="2">
    <source>
        <dbReference type="Pfam" id="PF01757"/>
    </source>
</evidence>
<evidence type="ECO:0000313" key="3">
    <source>
        <dbReference type="EMBL" id="KQD16638.1"/>
    </source>
</evidence>
<dbReference type="EMBL" id="LLFE01000093">
    <property type="protein sequence ID" value="KQD16638.1"/>
    <property type="molecule type" value="Genomic_DNA"/>
</dbReference>
<proteinExistence type="predicted"/>
<dbReference type="Proteomes" id="UP000051322">
    <property type="component" value="Unassembled WGS sequence"/>
</dbReference>
<dbReference type="PANTHER" id="PTHR23028">
    <property type="entry name" value="ACETYLTRANSFERASE"/>
    <property type="match status" value="1"/>
</dbReference>
<dbReference type="GO" id="GO:0016747">
    <property type="term" value="F:acyltransferase activity, transferring groups other than amino-acyl groups"/>
    <property type="evidence" value="ECO:0007669"/>
    <property type="project" value="InterPro"/>
</dbReference>
<dbReference type="GO" id="GO:0000271">
    <property type="term" value="P:polysaccharide biosynthetic process"/>
    <property type="evidence" value="ECO:0007669"/>
    <property type="project" value="TreeGrafter"/>
</dbReference>
<evidence type="ECO:0000313" key="4">
    <source>
        <dbReference type="Proteomes" id="UP000051322"/>
    </source>
</evidence>
<sequence>MIDITIYILIFIILMVPFLARKWQVYDNVYVKNKNPLNGLRAILASIVMYSHTYKELYVHSGNEWPYTQSQYFQYIGFGNQAINGGKIGVAIFFMISGYLFYSLLNKNTFESLKFFKQRFKRIFPLYFFIVTFCFMYNFNYFNKLDFINKTFEYFKFLIFFGDNTQITQMTSGVEWSLKLEILMYLTIPILFYVSHKFKNKLVKHILTIISVLSVFLISYILRMYFEFYIDPRAALCFYVGYVALEIKNDKIINFFKSKTFSIISLLFLISAFFITAYNFYYIYLIFACSFIFIAAANGNDMFGLLMNEQIQKLGEISYSIYLTHGVLLFFLMKVADTFMSFGTKGSVSFIFIHFFLTFTVSVFTYKYVEQGFNRPHFRSLLVSKFKQL</sequence>
<comment type="caution">
    <text evidence="3">The sequence shown here is derived from an EMBL/GenBank/DDBJ whole genome shotgun (WGS) entry which is preliminary data.</text>
</comment>
<keyword evidence="1" id="KW-0812">Transmembrane</keyword>
<feature type="transmembrane region" description="Helical" evidence="1">
    <location>
        <begin position="284"/>
        <end position="307"/>
    </location>
</feature>
<gene>
    <name evidence="3" type="ORF">APD06_05260</name>
</gene>
<evidence type="ECO:0000256" key="1">
    <source>
        <dbReference type="SAM" id="Phobius"/>
    </source>
</evidence>
<dbReference type="RefSeq" id="WP_057692737.1">
    <property type="nucleotide sequence ID" value="NZ_LLFE01000093.1"/>
</dbReference>
<feature type="transmembrane region" description="Helical" evidence="1">
    <location>
        <begin position="206"/>
        <end position="226"/>
    </location>
</feature>
<keyword evidence="1" id="KW-1133">Transmembrane helix</keyword>